<reference evidence="1" key="2">
    <citation type="submission" date="2020-11" db="EMBL/GenBank/DDBJ databases">
        <authorList>
            <person name="McCartney M.A."/>
            <person name="Auch B."/>
            <person name="Kono T."/>
            <person name="Mallez S."/>
            <person name="Becker A."/>
            <person name="Gohl D.M."/>
            <person name="Silverstein K.A.T."/>
            <person name="Koren S."/>
            <person name="Bechman K.B."/>
            <person name="Herman A."/>
            <person name="Abrahante J.E."/>
            <person name="Garbe J."/>
        </authorList>
    </citation>
    <scope>NUCLEOTIDE SEQUENCE</scope>
    <source>
        <strain evidence="1">Duluth1</strain>
        <tissue evidence="1">Whole animal</tissue>
    </source>
</reference>
<protein>
    <submittedName>
        <fullName evidence="1">Uncharacterized protein</fullName>
    </submittedName>
</protein>
<comment type="caution">
    <text evidence="1">The sequence shown here is derived from an EMBL/GenBank/DDBJ whole genome shotgun (WGS) entry which is preliminary data.</text>
</comment>
<organism evidence="1 2">
    <name type="scientific">Dreissena polymorpha</name>
    <name type="common">Zebra mussel</name>
    <name type="synonym">Mytilus polymorpha</name>
    <dbReference type="NCBI Taxonomy" id="45954"/>
    <lineage>
        <taxon>Eukaryota</taxon>
        <taxon>Metazoa</taxon>
        <taxon>Spiralia</taxon>
        <taxon>Lophotrochozoa</taxon>
        <taxon>Mollusca</taxon>
        <taxon>Bivalvia</taxon>
        <taxon>Autobranchia</taxon>
        <taxon>Heteroconchia</taxon>
        <taxon>Euheterodonta</taxon>
        <taxon>Imparidentia</taxon>
        <taxon>Neoheterodontei</taxon>
        <taxon>Myida</taxon>
        <taxon>Dreissenoidea</taxon>
        <taxon>Dreissenidae</taxon>
        <taxon>Dreissena</taxon>
    </lineage>
</organism>
<evidence type="ECO:0000313" key="1">
    <source>
        <dbReference type="EMBL" id="KAH3885278.1"/>
    </source>
</evidence>
<proteinExistence type="predicted"/>
<name>A0A9D4MZR4_DREPO</name>
<dbReference type="EMBL" id="JAIWYP010000001">
    <property type="protein sequence ID" value="KAH3885278.1"/>
    <property type="molecule type" value="Genomic_DNA"/>
</dbReference>
<keyword evidence="2" id="KW-1185">Reference proteome</keyword>
<gene>
    <name evidence="1" type="ORF">DPMN_009271</name>
</gene>
<dbReference type="Proteomes" id="UP000828390">
    <property type="component" value="Unassembled WGS sequence"/>
</dbReference>
<dbReference type="AlphaFoldDB" id="A0A9D4MZR4"/>
<sequence>MSSLGLGPVSCRQWDSDLYHIASGTQTCIMSLVGFGPISCRQWDSDLYHVPTGTQT</sequence>
<accession>A0A9D4MZR4</accession>
<evidence type="ECO:0000313" key="2">
    <source>
        <dbReference type="Proteomes" id="UP000828390"/>
    </source>
</evidence>
<reference evidence="1" key="1">
    <citation type="journal article" date="2019" name="bioRxiv">
        <title>The Genome of the Zebra Mussel, Dreissena polymorpha: A Resource for Invasive Species Research.</title>
        <authorList>
            <person name="McCartney M.A."/>
            <person name="Auch B."/>
            <person name="Kono T."/>
            <person name="Mallez S."/>
            <person name="Zhang Y."/>
            <person name="Obille A."/>
            <person name="Becker A."/>
            <person name="Abrahante J.E."/>
            <person name="Garbe J."/>
            <person name="Badalamenti J.P."/>
            <person name="Herman A."/>
            <person name="Mangelson H."/>
            <person name="Liachko I."/>
            <person name="Sullivan S."/>
            <person name="Sone E.D."/>
            <person name="Koren S."/>
            <person name="Silverstein K.A.T."/>
            <person name="Beckman K.B."/>
            <person name="Gohl D.M."/>
        </authorList>
    </citation>
    <scope>NUCLEOTIDE SEQUENCE</scope>
    <source>
        <strain evidence="1">Duluth1</strain>
        <tissue evidence="1">Whole animal</tissue>
    </source>
</reference>